<keyword evidence="1" id="KW-0472">Membrane</keyword>
<comment type="caution">
    <text evidence="2">The sequence shown here is derived from an EMBL/GenBank/DDBJ whole genome shotgun (WGS) entry which is preliminary data.</text>
</comment>
<accession>A0ABQ7QC24</accession>
<keyword evidence="1" id="KW-1133">Transmembrane helix</keyword>
<evidence type="ECO:0000313" key="3">
    <source>
        <dbReference type="Proteomes" id="UP000823941"/>
    </source>
</evidence>
<sequence>MELPVLDKFCYVFDLKTGCIIIGVINAVMTLIHAILLTSVAVDMDSSAAVARRLGEGDEGSMSTLVYTMVVLMALLLFLKFLADVFFVYSVYREKTSMIKKYCIFWMVFLVLFIIGFLKTLFHMEASHVIAQLVYLAVNFYFIVTIRSYLLSINEAGVL</sequence>
<dbReference type="EMBL" id="JAHIBW010000018">
    <property type="protein sequence ID" value="KAG7302325.1"/>
    <property type="molecule type" value="Genomic_DNA"/>
</dbReference>
<evidence type="ECO:0000256" key="1">
    <source>
        <dbReference type="SAM" id="Phobius"/>
    </source>
</evidence>
<keyword evidence="1" id="KW-0812">Transmembrane</keyword>
<feature type="transmembrane region" description="Helical" evidence="1">
    <location>
        <begin position="65"/>
        <end position="92"/>
    </location>
</feature>
<name>A0ABQ7QC24_PLUXY</name>
<feature type="transmembrane region" description="Helical" evidence="1">
    <location>
        <begin position="104"/>
        <end position="122"/>
    </location>
</feature>
<keyword evidence="3" id="KW-1185">Reference proteome</keyword>
<feature type="transmembrane region" description="Helical" evidence="1">
    <location>
        <begin position="20"/>
        <end position="44"/>
    </location>
</feature>
<dbReference type="Proteomes" id="UP000823941">
    <property type="component" value="Chromosome 18"/>
</dbReference>
<gene>
    <name evidence="2" type="ORF">JYU34_013823</name>
</gene>
<proteinExistence type="predicted"/>
<organism evidence="2 3">
    <name type="scientific">Plutella xylostella</name>
    <name type="common">Diamondback moth</name>
    <name type="synonym">Plutella maculipennis</name>
    <dbReference type="NCBI Taxonomy" id="51655"/>
    <lineage>
        <taxon>Eukaryota</taxon>
        <taxon>Metazoa</taxon>
        <taxon>Ecdysozoa</taxon>
        <taxon>Arthropoda</taxon>
        <taxon>Hexapoda</taxon>
        <taxon>Insecta</taxon>
        <taxon>Pterygota</taxon>
        <taxon>Neoptera</taxon>
        <taxon>Endopterygota</taxon>
        <taxon>Lepidoptera</taxon>
        <taxon>Glossata</taxon>
        <taxon>Ditrysia</taxon>
        <taxon>Yponomeutoidea</taxon>
        <taxon>Plutellidae</taxon>
        <taxon>Plutella</taxon>
    </lineage>
</organism>
<protein>
    <submittedName>
        <fullName evidence="2">Uncharacterized protein</fullName>
    </submittedName>
</protein>
<feature type="transmembrane region" description="Helical" evidence="1">
    <location>
        <begin position="129"/>
        <end position="150"/>
    </location>
</feature>
<reference evidence="2 3" key="1">
    <citation type="submission" date="2021-06" db="EMBL/GenBank/DDBJ databases">
        <title>A haploid diamondback moth (Plutella xylostella L.) genome assembly resolves 31 chromosomes and identifies a diamide resistance mutation.</title>
        <authorList>
            <person name="Ward C.M."/>
            <person name="Perry K.D."/>
            <person name="Baker G."/>
            <person name="Powis K."/>
            <person name="Heckel D.G."/>
            <person name="Baxter S.W."/>
        </authorList>
    </citation>
    <scope>NUCLEOTIDE SEQUENCE [LARGE SCALE GENOMIC DNA]</scope>
    <source>
        <strain evidence="2 3">LV</strain>
        <tissue evidence="2">Single pupa</tissue>
    </source>
</reference>
<evidence type="ECO:0000313" key="2">
    <source>
        <dbReference type="EMBL" id="KAG7302325.1"/>
    </source>
</evidence>